<protein>
    <submittedName>
        <fullName evidence="7">DNA mismatch endonuclease Vsr</fullName>
    </submittedName>
</protein>
<comment type="caution">
    <text evidence="7">The sequence shown here is derived from an EMBL/GenBank/DDBJ whole genome shotgun (WGS) entry which is preliminary data.</text>
</comment>
<dbReference type="OrthoDB" id="9801520at2"/>
<dbReference type="AlphaFoldDB" id="A0A7X2D5W1"/>
<dbReference type="CDD" id="cd00221">
    <property type="entry name" value="Vsr"/>
    <property type="match status" value="1"/>
</dbReference>
<evidence type="ECO:0000256" key="5">
    <source>
        <dbReference type="ARBA" id="ARBA00023204"/>
    </source>
</evidence>
<keyword evidence="1" id="KW-0540">Nuclease</keyword>
<proteinExistence type="inferred from homology"/>
<dbReference type="GO" id="GO:0004519">
    <property type="term" value="F:endonuclease activity"/>
    <property type="evidence" value="ECO:0007669"/>
    <property type="project" value="UniProtKB-KW"/>
</dbReference>
<evidence type="ECO:0000256" key="2">
    <source>
        <dbReference type="ARBA" id="ARBA00022759"/>
    </source>
</evidence>
<dbReference type="InterPro" id="IPR004603">
    <property type="entry name" value="DNA_mismatch_endonuc_vsr"/>
</dbReference>
<dbReference type="SUPFAM" id="SSF52980">
    <property type="entry name" value="Restriction endonuclease-like"/>
    <property type="match status" value="1"/>
</dbReference>
<dbReference type="GO" id="GO:0016787">
    <property type="term" value="F:hydrolase activity"/>
    <property type="evidence" value="ECO:0007669"/>
    <property type="project" value="UniProtKB-KW"/>
</dbReference>
<evidence type="ECO:0000313" key="8">
    <source>
        <dbReference type="Proteomes" id="UP000434582"/>
    </source>
</evidence>
<keyword evidence="3" id="KW-0227">DNA damage</keyword>
<keyword evidence="5" id="KW-0234">DNA repair</keyword>
<dbReference type="Gene3D" id="3.40.960.10">
    <property type="entry name" value="VSR Endonuclease"/>
    <property type="match status" value="1"/>
</dbReference>
<reference evidence="7 8" key="1">
    <citation type="submission" date="2019-10" db="EMBL/GenBank/DDBJ databases">
        <title>Draft whole-genome sequence of the purple nonsulfur photosynthetic bacterium Roseospira navarrensis DSM 15114.</title>
        <authorList>
            <person name="Kyndt J.A."/>
            <person name="Meyer T.E."/>
        </authorList>
    </citation>
    <scope>NUCLEOTIDE SEQUENCE [LARGE SCALE GENOMIC DNA]</scope>
    <source>
        <strain evidence="7 8">DSM 15114</strain>
    </source>
</reference>
<dbReference type="InterPro" id="IPR011335">
    <property type="entry name" value="Restrct_endonuc-II-like"/>
</dbReference>
<sequence length="124" mass="14787">MRRVRGTNTSPELIVRRVLYGLGFRYRLHAADLPGKPDIVNRTKKKAIFVHGCFWHGHCCKRGNRRPKTNTEYWRKKIDRNMERDLLNIMELRRCGWDVLVIWECEINHHDLSEKLSKFISAGR</sequence>
<name>A0A7X2D5W1_9PROT</name>
<keyword evidence="4" id="KW-0378">Hydrolase</keyword>
<dbReference type="GO" id="GO:0006298">
    <property type="term" value="P:mismatch repair"/>
    <property type="evidence" value="ECO:0007669"/>
    <property type="project" value="InterPro"/>
</dbReference>
<evidence type="ECO:0000256" key="6">
    <source>
        <dbReference type="ARBA" id="ARBA00029466"/>
    </source>
</evidence>
<evidence type="ECO:0000256" key="4">
    <source>
        <dbReference type="ARBA" id="ARBA00022801"/>
    </source>
</evidence>
<dbReference type="Pfam" id="PF03852">
    <property type="entry name" value="Vsr"/>
    <property type="match status" value="1"/>
</dbReference>
<comment type="similarity">
    <text evidence="6">Belongs to the Vsr family.</text>
</comment>
<keyword evidence="8" id="KW-1185">Reference proteome</keyword>
<evidence type="ECO:0000256" key="3">
    <source>
        <dbReference type="ARBA" id="ARBA00022763"/>
    </source>
</evidence>
<dbReference type="NCBIfam" id="TIGR00632">
    <property type="entry name" value="vsr"/>
    <property type="match status" value="1"/>
</dbReference>
<gene>
    <name evidence="7" type="primary">vsr</name>
    <name evidence="7" type="ORF">GHC57_14140</name>
</gene>
<dbReference type="PIRSF" id="PIRSF018267">
    <property type="entry name" value="VSR_endonuc"/>
    <property type="match status" value="1"/>
</dbReference>
<evidence type="ECO:0000313" key="7">
    <source>
        <dbReference type="EMBL" id="MQX37660.1"/>
    </source>
</evidence>
<accession>A0A7X2D5W1</accession>
<evidence type="ECO:0000256" key="1">
    <source>
        <dbReference type="ARBA" id="ARBA00022722"/>
    </source>
</evidence>
<dbReference type="EMBL" id="WIVE01000051">
    <property type="protein sequence ID" value="MQX37660.1"/>
    <property type="molecule type" value="Genomic_DNA"/>
</dbReference>
<keyword evidence="2 7" id="KW-0255">Endonuclease</keyword>
<dbReference type="Proteomes" id="UP000434582">
    <property type="component" value="Unassembled WGS sequence"/>
</dbReference>
<organism evidence="7 8">
    <name type="scientific">Roseospira navarrensis</name>
    <dbReference type="NCBI Taxonomy" id="140058"/>
    <lineage>
        <taxon>Bacteria</taxon>
        <taxon>Pseudomonadati</taxon>
        <taxon>Pseudomonadota</taxon>
        <taxon>Alphaproteobacteria</taxon>
        <taxon>Rhodospirillales</taxon>
        <taxon>Rhodospirillaceae</taxon>
        <taxon>Roseospira</taxon>
    </lineage>
</organism>